<dbReference type="Proteomes" id="UP000316882">
    <property type="component" value="Unassembled WGS sequence"/>
</dbReference>
<proteinExistence type="predicted"/>
<protein>
    <submittedName>
        <fullName evidence="2">Uncharacterized protein</fullName>
    </submittedName>
</protein>
<gene>
    <name evidence="2" type="ORF">BPA01_36930</name>
</gene>
<keyword evidence="1" id="KW-1133">Transmembrane helix</keyword>
<feature type="transmembrane region" description="Helical" evidence="1">
    <location>
        <begin position="51"/>
        <end position="69"/>
    </location>
</feature>
<keyword evidence="1" id="KW-0812">Transmembrane</keyword>
<keyword evidence="3" id="KW-1185">Reference proteome</keyword>
<sequence length="75" mass="8598">MPKWLFLLFASYLFYSLPAMLGFGVAIQFAPGATPLEMASAYVYDGIVADFWQKLWKAALTTLIIWLLLRKKRHS</sequence>
<dbReference type="AlphaFoldDB" id="A0A4Y3PKZ4"/>
<dbReference type="STRING" id="54914.AV540_07790"/>
<keyword evidence="1" id="KW-0472">Membrane</keyword>
<name>A0A4Y3PKZ4_BREPA</name>
<reference evidence="2 3" key="1">
    <citation type="submission" date="2019-06" db="EMBL/GenBank/DDBJ databases">
        <title>Whole genome shotgun sequence of Brevibacillus parabrevis NBRC 12334.</title>
        <authorList>
            <person name="Hosoyama A."/>
            <person name="Uohara A."/>
            <person name="Ohji S."/>
            <person name="Ichikawa N."/>
        </authorList>
    </citation>
    <scope>NUCLEOTIDE SEQUENCE [LARGE SCALE GENOMIC DNA]</scope>
    <source>
        <strain evidence="2 3">NBRC 12334</strain>
    </source>
</reference>
<dbReference type="EMBL" id="BJMH01000019">
    <property type="protein sequence ID" value="GEB34113.1"/>
    <property type="molecule type" value="Genomic_DNA"/>
</dbReference>
<dbReference type="RefSeq" id="WP_122964605.1">
    <property type="nucleotide sequence ID" value="NZ_BJMH01000019.1"/>
</dbReference>
<evidence type="ECO:0000313" key="3">
    <source>
        <dbReference type="Proteomes" id="UP000316882"/>
    </source>
</evidence>
<accession>A0A4Y3PKZ4</accession>
<evidence type="ECO:0000313" key="2">
    <source>
        <dbReference type="EMBL" id="GEB34113.1"/>
    </source>
</evidence>
<evidence type="ECO:0000256" key="1">
    <source>
        <dbReference type="SAM" id="Phobius"/>
    </source>
</evidence>
<comment type="caution">
    <text evidence="2">The sequence shown here is derived from an EMBL/GenBank/DDBJ whole genome shotgun (WGS) entry which is preliminary data.</text>
</comment>
<organism evidence="2 3">
    <name type="scientific">Brevibacillus parabrevis</name>
    <dbReference type="NCBI Taxonomy" id="54914"/>
    <lineage>
        <taxon>Bacteria</taxon>
        <taxon>Bacillati</taxon>
        <taxon>Bacillota</taxon>
        <taxon>Bacilli</taxon>
        <taxon>Bacillales</taxon>
        <taxon>Paenibacillaceae</taxon>
        <taxon>Brevibacillus</taxon>
    </lineage>
</organism>